<evidence type="ECO:0000313" key="3">
    <source>
        <dbReference type="Proteomes" id="UP001597119"/>
    </source>
</evidence>
<feature type="region of interest" description="Disordered" evidence="1">
    <location>
        <begin position="191"/>
        <end position="236"/>
    </location>
</feature>
<feature type="compositionally biased region" description="Basic and acidic residues" evidence="1">
    <location>
        <begin position="191"/>
        <end position="222"/>
    </location>
</feature>
<evidence type="ECO:0000313" key="2">
    <source>
        <dbReference type="EMBL" id="MFD1588706.1"/>
    </source>
</evidence>
<gene>
    <name evidence="2" type="ORF">ACFR9U_17140</name>
</gene>
<keyword evidence="3" id="KW-1185">Reference proteome</keyword>
<feature type="compositionally biased region" description="Basic and acidic residues" evidence="1">
    <location>
        <begin position="128"/>
        <end position="164"/>
    </location>
</feature>
<comment type="caution">
    <text evidence="2">The sequence shown here is derived from an EMBL/GenBank/DDBJ whole genome shotgun (WGS) entry which is preliminary data.</text>
</comment>
<protein>
    <submittedName>
        <fullName evidence="2">Uncharacterized protein</fullName>
    </submittedName>
</protein>
<reference evidence="2 3" key="1">
    <citation type="journal article" date="2019" name="Int. J. Syst. Evol. Microbiol.">
        <title>The Global Catalogue of Microorganisms (GCM) 10K type strain sequencing project: providing services to taxonomists for standard genome sequencing and annotation.</title>
        <authorList>
            <consortium name="The Broad Institute Genomics Platform"/>
            <consortium name="The Broad Institute Genome Sequencing Center for Infectious Disease"/>
            <person name="Wu L."/>
            <person name="Ma J."/>
        </authorList>
    </citation>
    <scope>NUCLEOTIDE SEQUENCE [LARGE SCALE GENOMIC DNA]</scope>
    <source>
        <strain evidence="2 3">CGMCC 1.12125</strain>
    </source>
</reference>
<name>A0ABD6CG95_9EURY</name>
<accession>A0ABD6CG95</accession>
<dbReference type="EMBL" id="JBHUDJ010000014">
    <property type="protein sequence ID" value="MFD1588706.1"/>
    <property type="molecule type" value="Genomic_DNA"/>
</dbReference>
<dbReference type="RefSeq" id="WP_247378362.1">
    <property type="nucleotide sequence ID" value="NZ_JALLGV010000005.1"/>
</dbReference>
<dbReference type="AlphaFoldDB" id="A0ABD6CG95"/>
<evidence type="ECO:0000256" key="1">
    <source>
        <dbReference type="SAM" id="MobiDB-lite"/>
    </source>
</evidence>
<proteinExistence type="predicted"/>
<feature type="compositionally biased region" description="Basic and acidic residues" evidence="1">
    <location>
        <begin position="27"/>
        <end position="37"/>
    </location>
</feature>
<organism evidence="2 3">
    <name type="scientific">Halorientalis brevis</name>
    <dbReference type="NCBI Taxonomy" id="1126241"/>
    <lineage>
        <taxon>Archaea</taxon>
        <taxon>Methanobacteriati</taxon>
        <taxon>Methanobacteriota</taxon>
        <taxon>Stenosarchaea group</taxon>
        <taxon>Halobacteria</taxon>
        <taxon>Halobacteriales</taxon>
        <taxon>Haloarculaceae</taxon>
        <taxon>Halorientalis</taxon>
    </lineage>
</organism>
<sequence length="531" mass="57106">MWHGGATIPTVKFGSLSAANQAREDYADHLCPDDNRSHKTVTFRSDTPDDVLEAARRDADDSREGSTSGYATDLTDREKDQIDFSEVHISKARRAKGIFLDEGVTDWLSYWSEDLQTEGEQRQAAQRAARDERGKRMDEETDPQEKAAEGSRKAKSESCDHAAGHCAHGDPEACEFIANECDLDPDRVLARREPAPRPPADPDEKELPEHHEPQNDPSERVEPTPAEAAALSDRERGAISRAWQGYQGAVEALSESLETVRDEWENAQQAAKAVNSIRADHDQPPLHFTDLEGTQAVLTDILRKAANDCNECHADHSDHDHPVASGPKESIVTFLDRSAAATPVGRQQVEIEADDLPSRGQSGPPKAPTQASSDGSAVHQSGTSSGGQFAQEQQGTLNVGLESEQTAEEKQVTLTGADATEANQAVPAAWYVERKAPSGAAVKYSGGPHTLEVVGDDGQFGVLLDGPDDLTFTVASGLPDRATATDVAGEFTRRVKPDEVSYKSDSGQIDTAAAEAKDAAVDNDGGILAYA</sequence>
<feature type="region of interest" description="Disordered" evidence="1">
    <location>
        <begin position="27"/>
        <end position="77"/>
    </location>
</feature>
<feature type="compositionally biased region" description="Basic and acidic residues" evidence="1">
    <location>
        <begin position="53"/>
        <end position="64"/>
    </location>
</feature>
<feature type="compositionally biased region" description="Polar residues" evidence="1">
    <location>
        <begin position="369"/>
        <end position="392"/>
    </location>
</feature>
<feature type="region of interest" description="Disordered" evidence="1">
    <location>
        <begin position="342"/>
        <end position="392"/>
    </location>
</feature>
<feature type="region of interest" description="Disordered" evidence="1">
    <location>
        <begin position="119"/>
        <end position="164"/>
    </location>
</feature>
<dbReference type="Proteomes" id="UP001597119">
    <property type="component" value="Unassembled WGS sequence"/>
</dbReference>